<gene>
    <name evidence="2" type="ORF">ABG79_00739</name>
</gene>
<dbReference type="Proteomes" id="UP000052015">
    <property type="component" value="Unassembled WGS sequence"/>
</dbReference>
<dbReference type="STRING" id="908809.ABG79_00739"/>
<evidence type="ECO:0000259" key="1">
    <source>
        <dbReference type="Pfam" id="PF01910"/>
    </source>
</evidence>
<dbReference type="OrthoDB" id="2970529at2"/>
<proteinExistence type="predicted"/>
<dbReference type="Pfam" id="PF01910">
    <property type="entry name" value="Thiamine_BP"/>
    <property type="match status" value="1"/>
</dbReference>
<comment type="caution">
    <text evidence="2">The sequence shown here is derived from an EMBL/GenBank/DDBJ whole genome shotgun (WGS) entry which is preliminary data.</text>
</comment>
<organism evidence="2 3">
    <name type="scientific">Caloramator mitchellensis</name>
    <dbReference type="NCBI Taxonomy" id="908809"/>
    <lineage>
        <taxon>Bacteria</taxon>
        <taxon>Bacillati</taxon>
        <taxon>Bacillota</taxon>
        <taxon>Clostridia</taxon>
        <taxon>Eubacteriales</taxon>
        <taxon>Clostridiaceae</taxon>
        <taxon>Caloramator</taxon>
    </lineage>
</organism>
<dbReference type="InterPro" id="IPR002767">
    <property type="entry name" value="Thiamine_BP"/>
</dbReference>
<dbReference type="Gene3D" id="3.30.70.930">
    <property type="match status" value="1"/>
</dbReference>
<dbReference type="EMBL" id="LKHP01000003">
    <property type="protein sequence ID" value="KRQ87401.1"/>
    <property type="molecule type" value="Genomic_DNA"/>
</dbReference>
<accession>A0A0R3JV01</accession>
<dbReference type="SUPFAM" id="SSF89957">
    <property type="entry name" value="MTH1187/YkoF-like"/>
    <property type="match status" value="1"/>
</dbReference>
<reference evidence="2 3" key="1">
    <citation type="submission" date="2015-09" db="EMBL/GenBank/DDBJ databases">
        <title>Draft genome sequence of a Caloramator mitchellensis, a moderate thermophile from the Great Artesian Basin of Australia.</title>
        <authorList>
            <person name="Patel B.K."/>
        </authorList>
    </citation>
    <scope>NUCLEOTIDE SEQUENCE [LARGE SCALE GENOMIC DNA]</scope>
    <source>
        <strain evidence="2 3">VF08</strain>
    </source>
</reference>
<dbReference type="InterPro" id="IPR029756">
    <property type="entry name" value="MTH1187/YkoF-like"/>
</dbReference>
<sequence>MICAEVTVYPLKHNNPESVINNSIRVLQNENVDYKVGSISTHLHGREEDVWRGLKEMFDTAQEAGEVNMVVTISNAAD</sequence>
<protein>
    <submittedName>
        <fullName evidence="2">YKOF-related Family protein</fullName>
    </submittedName>
</protein>
<evidence type="ECO:0000313" key="3">
    <source>
        <dbReference type="Proteomes" id="UP000052015"/>
    </source>
</evidence>
<dbReference type="AlphaFoldDB" id="A0A0R3JV01"/>
<evidence type="ECO:0000313" key="2">
    <source>
        <dbReference type="EMBL" id="KRQ87401.1"/>
    </source>
</evidence>
<dbReference type="RefSeq" id="WP_057977239.1">
    <property type="nucleotide sequence ID" value="NZ_LKHP01000003.1"/>
</dbReference>
<keyword evidence="3" id="KW-1185">Reference proteome</keyword>
<name>A0A0R3JV01_CALMK</name>
<feature type="domain" description="Thiamine-binding protein" evidence="1">
    <location>
        <begin position="4"/>
        <end position="74"/>
    </location>
</feature>